<name>A0A814BD22_9BILA</name>
<dbReference type="Proteomes" id="UP000663879">
    <property type="component" value="Unassembled WGS sequence"/>
</dbReference>
<dbReference type="EMBL" id="CAJNOC010002308">
    <property type="protein sequence ID" value="CAF0925295.1"/>
    <property type="molecule type" value="Genomic_DNA"/>
</dbReference>
<organism evidence="1 2">
    <name type="scientific">Brachionus calyciflorus</name>
    <dbReference type="NCBI Taxonomy" id="104777"/>
    <lineage>
        <taxon>Eukaryota</taxon>
        <taxon>Metazoa</taxon>
        <taxon>Spiralia</taxon>
        <taxon>Gnathifera</taxon>
        <taxon>Rotifera</taxon>
        <taxon>Eurotatoria</taxon>
        <taxon>Monogononta</taxon>
        <taxon>Pseudotrocha</taxon>
        <taxon>Ploima</taxon>
        <taxon>Brachionidae</taxon>
        <taxon>Brachionus</taxon>
    </lineage>
</organism>
<gene>
    <name evidence="1" type="ORF">OXX778_LOCUS12606</name>
</gene>
<reference evidence="1" key="1">
    <citation type="submission" date="2021-02" db="EMBL/GenBank/DDBJ databases">
        <authorList>
            <person name="Nowell W R."/>
        </authorList>
    </citation>
    <scope>NUCLEOTIDE SEQUENCE</scope>
    <source>
        <strain evidence="1">Ploen Becks lab</strain>
    </source>
</reference>
<dbReference type="AlphaFoldDB" id="A0A814BD22"/>
<keyword evidence="2" id="KW-1185">Reference proteome</keyword>
<dbReference type="OrthoDB" id="10166284at2759"/>
<comment type="caution">
    <text evidence="1">The sequence shown here is derived from an EMBL/GenBank/DDBJ whole genome shotgun (WGS) entry which is preliminary data.</text>
</comment>
<feature type="non-terminal residue" evidence="1">
    <location>
        <position position="1"/>
    </location>
</feature>
<evidence type="ECO:0000313" key="1">
    <source>
        <dbReference type="EMBL" id="CAF0925295.1"/>
    </source>
</evidence>
<protein>
    <submittedName>
        <fullName evidence="1">Uncharacterized protein</fullName>
    </submittedName>
</protein>
<proteinExistence type="predicted"/>
<evidence type="ECO:0000313" key="2">
    <source>
        <dbReference type="Proteomes" id="UP000663879"/>
    </source>
</evidence>
<sequence>MVNRTTAIKKINRLFLTENVTTMKKWSNRFRVASSNRKSWYLGKLKKQIRHILGIISGNDIIAMLKDVLHKKERKQLSFECYIDSLKNLIDFYKSIKLKERHKFIRPIKNSGVCYSELRDMGFPVSRHLWESCEKSNERNKGGGKSISEDLKDSLNVYLQERSSIASNRLFINRDPSHPEFRTNQSARYLEDQYSELFKSFQFSSQLSFSSFYKYASLSGQFKKPFRLTDICDYCEWSKILKKEIEKKTKELNYNFGEQFDFRKTLFAFEKKKTILQNILSEELSINIEKRNELEKIDSLISDLNDYGTKIFHKNVAMVQRETYNKHRSNVDFLREKILIEVDFKQKITLGLSPRQVNTEYYNQISRSFGIYFVDNDGIIKMINFTIISSDISEDSKA</sequence>
<accession>A0A814BD22</accession>